<dbReference type="Pfam" id="PF13628">
    <property type="entry name" value="DUF4142"/>
    <property type="match status" value="1"/>
</dbReference>
<dbReference type="InterPro" id="IPR012347">
    <property type="entry name" value="Ferritin-like"/>
</dbReference>
<proteinExistence type="predicted"/>
<evidence type="ECO:0000256" key="1">
    <source>
        <dbReference type="SAM" id="Phobius"/>
    </source>
</evidence>
<keyword evidence="1" id="KW-0472">Membrane</keyword>
<dbReference type="PANTHER" id="PTHR38593">
    <property type="entry name" value="BLR2558 PROTEIN"/>
    <property type="match status" value="1"/>
</dbReference>
<keyword evidence="1" id="KW-1133">Transmembrane helix</keyword>
<evidence type="ECO:0000313" key="4">
    <source>
        <dbReference type="Proteomes" id="UP001500620"/>
    </source>
</evidence>
<gene>
    <name evidence="3" type="ORF">GCM10022255_084940</name>
</gene>
<feature type="transmembrane region" description="Helical" evidence="1">
    <location>
        <begin position="21"/>
        <end position="41"/>
    </location>
</feature>
<dbReference type="InterPro" id="IPR025419">
    <property type="entry name" value="DUF4142"/>
</dbReference>
<feature type="transmembrane region" description="Helical" evidence="1">
    <location>
        <begin position="279"/>
        <end position="299"/>
    </location>
</feature>
<dbReference type="RefSeq" id="WP_345136522.1">
    <property type="nucleotide sequence ID" value="NZ_BAABAT010000036.1"/>
</dbReference>
<keyword evidence="1" id="KW-0812">Transmembrane</keyword>
<organism evidence="3 4">
    <name type="scientific">Dactylosporangium darangshiense</name>
    <dbReference type="NCBI Taxonomy" id="579108"/>
    <lineage>
        <taxon>Bacteria</taxon>
        <taxon>Bacillati</taxon>
        <taxon>Actinomycetota</taxon>
        <taxon>Actinomycetes</taxon>
        <taxon>Micromonosporales</taxon>
        <taxon>Micromonosporaceae</taxon>
        <taxon>Dactylosporangium</taxon>
    </lineage>
</organism>
<keyword evidence="4" id="KW-1185">Reference proteome</keyword>
<name>A0ABP8DMJ7_9ACTN</name>
<dbReference type="EMBL" id="BAABAT010000036">
    <property type="protein sequence ID" value="GAA4259615.1"/>
    <property type="molecule type" value="Genomic_DNA"/>
</dbReference>
<dbReference type="Gene3D" id="1.20.1260.10">
    <property type="match status" value="1"/>
</dbReference>
<dbReference type="PANTHER" id="PTHR38593:SF1">
    <property type="entry name" value="BLR2558 PROTEIN"/>
    <property type="match status" value="1"/>
</dbReference>
<accession>A0ABP8DMJ7</accession>
<feature type="domain" description="DUF4142" evidence="2">
    <location>
        <begin position="113"/>
        <end position="246"/>
    </location>
</feature>
<reference evidence="4" key="1">
    <citation type="journal article" date="2019" name="Int. J. Syst. Evol. Microbiol.">
        <title>The Global Catalogue of Microorganisms (GCM) 10K type strain sequencing project: providing services to taxonomists for standard genome sequencing and annotation.</title>
        <authorList>
            <consortium name="The Broad Institute Genomics Platform"/>
            <consortium name="The Broad Institute Genome Sequencing Center for Infectious Disease"/>
            <person name="Wu L."/>
            <person name="Ma J."/>
        </authorList>
    </citation>
    <scope>NUCLEOTIDE SEQUENCE [LARGE SCALE GENOMIC DNA]</scope>
    <source>
        <strain evidence="4">JCM 17441</strain>
    </source>
</reference>
<dbReference type="Proteomes" id="UP001500620">
    <property type="component" value="Unassembled WGS sequence"/>
</dbReference>
<evidence type="ECO:0000313" key="3">
    <source>
        <dbReference type="EMBL" id="GAA4259615.1"/>
    </source>
</evidence>
<evidence type="ECO:0000259" key="2">
    <source>
        <dbReference type="Pfam" id="PF13628"/>
    </source>
</evidence>
<sequence length="311" mass="32306">MYPVEPDGSGPRQWAPRRRRMLPWWVILAAVLGVVLGVPSFRSALSSAAGLPGGSANGGANAANTGPATGYAPGAGSTAQQNQVQVAATAAAPAGTDLPAGWMNTATGPLGPADREFLTKVRQAGLWEGPAGQMAQGRAADERVKEVGKQLAADHIGLDQQVREVSATLGVALPDKPSDEQQGWLDEFSSKTGADFDLAFANRLRAAHGKVFALVSSIRSGTRNDLVRAFAQTAVNVVMKHMTLLESIGNVNFNALPTPGLPAPNATKATPAGAWRPDAVWAVAGLALIVGAVAAFRIYRGTRGTRRSPAY</sequence>
<comment type="caution">
    <text evidence="3">The sequence shown here is derived from an EMBL/GenBank/DDBJ whole genome shotgun (WGS) entry which is preliminary data.</text>
</comment>
<protein>
    <recommendedName>
        <fullName evidence="2">DUF4142 domain-containing protein</fullName>
    </recommendedName>
</protein>